<name>A0ABS5R4X2_9HYPH</name>
<accession>A0ABS5R4X2</accession>
<dbReference type="Gene3D" id="2.30.110.10">
    <property type="entry name" value="Electron Transport, Fmn-binding Protein, Chain A"/>
    <property type="match status" value="1"/>
</dbReference>
<keyword evidence="1" id="KW-0560">Oxidoreductase</keyword>
<reference evidence="3" key="1">
    <citation type="submission" date="2021-05" db="EMBL/GenBank/DDBJ databases">
        <authorList>
            <person name="Sun Q."/>
            <person name="Inoue M."/>
        </authorList>
    </citation>
    <scope>NUCLEOTIDE SEQUENCE</scope>
    <source>
        <strain evidence="3">VKM B-3255</strain>
    </source>
</reference>
<evidence type="ECO:0000259" key="2">
    <source>
        <dbReference type="SMART" id="SM00903"/>
    </source>
</evidence>
<gene>
    <name evidence="3" type="ORF">KIP89_05430</name>
</gene>
<comment type="caution">
    <text evidence="3">The sequence shown here is derived from an EMBL/GenBank/DDBJ whole genome shotgun (WGS) entry which is preliminary data.</text>
</comment>
<dbReference type="EMBL" id="JAHCQH010000014">
    <property type="protein sequence ID" value="MBS9476542.1"/>
    <property type="molecule type" value="Genomic_DNA"/>
</dbReference>
<protein>
    <submittedName>
        <fullName evidence="3">Flavin reductase</fullName>
    </submittedName>
</protein>
<sequence length="185" mass="19253">MSATDPRSIAASTVAALAGEPLPAAVSRELYREGMAKLPAAVNIVTSLDEAGQCGFTASAVCSVTDSPPTLLVCVNRANQSHRAIATSRVLCVNTLAGPHHEALGMAFAGGVKTMSERFAGAHWMTLVTGAPVLMEASVAFDCRVTDLATVGTHDVAFCEVLGLHQGGTSEGLVYFGRRFHHLTT</sequence>
<dbReference type="InterPro" id="IPR012349">
    <property type="entry name" value="Split_barrel_FMN-bd"/>
</dbReference>
<keyword evidence="4" id="KW-1185">Reference proteome</keyword>
<evidence type="ECO:0000313" key="4">
    <source>
        <dbReference type="Proteomes" id="UP001166585"/>
    </source>
</evidence>
<dbReference type="InterPro" id="IPR050268">
    <property type="entry name" value="NADH-dep_flavin_reductase"/>
</dbReference>
<proteinExistence type="predicted"/>
<dbReference type="Proteomes" id="UP001166585">
    <property type="component" value="Unassembled WGS sequence"/>
</dbReference>
<dbReference type="Pfam" id="PF01613">
    <property type="entry name" value="Flavin_Reduct"/>
    <property type="match status" value="1"/>
</dbReference>
<dbReference type="RefSeq" id="WP_213754370.1">
    <property type="nucleotide sequence ID" value="NZ_JAHCQH010000014.1"/>
</dbReference>
<evidence type="ECO:0000313" key="3">
    <source>
        <dbReference type="EMBL" id="MBS9476542.1"/>
    </source>
</evidence>
<evidence type="ECO:0000256" key="1">
    <source>
        <dbReference type="ARBA" id="ARBA00023002"/>
    </source>
</evidence>
<feature type="domain" description="Flavin reductase like" evidence="2">
    <location>
        <begin position="35"/>
        <end position="182"/>
    </location>
</feature>
<dbReference type="PANTHER" id="PTHR30466">
    <property type="entry name" value="FLAVIN REDUCTASE"/>
    <property type="match status" value="1"/>
</dbReference>
<dbReference type="SUPFAM" id="SSF50475">
    <property type="entry name" value="FMN-binding split barrel"/>
    <property type="match status" value="1"/>
</dbReference>
<dbReference type="InterPro" id="IPR002563">
    <property type="entry name" value="Flavin_Rdtase-like_dom"/>
</dbReference>
<dbReference type="PANTHER" id="PTHR30466:SF1">
    <property type="entry name" value="FMN REDUCTASE (NADH) RUTF"/>
    <property type="match status" value="1"/>
</dbReference>
<organism evidence="3 4">
    <name type="scientific">Ancylobacter radicis</name>
    <dbReference type="NCBI Taxonomy" id="2836179"/>
    <lineage>
        <taxon>Bacteria</taxon>
        <taxon>Pseudomonadati</taxon>
        <taxon>Pseudomonadota</taxon>
        <taxon>Alphaproteobacteria</taxon>
        <taxon>Hyphomicrobiales</taxon>
        <taxon>Xanthobacteraceae</taxon>
        <taxon>Ancylobacter</taxon>
    </lineage>
</organism>
<dbReference type="SMART" id="SM00903">
    <property type="entry name" value="Flavin_Reduct"/>
    <property type="match status" value="1"/>
</dbReference>